<protein>
    <submittedName>
        <fullName evidence="1">Uncharacterized protein</fullName>
    </submittedName>
</protein>
<dbReference type="RefSeq" id="WP_117418276.1">
    <property type="nucleotide sequence ID" value="NZ_QOHO01000057.1"/>
</dbReference>
<organism evidence="1 2">
    <name type="scientific">Lacrimispora amygdalina</name>
    <dbReference type="NCBI Taxonomy" id="253257"/>
    <lineage>
        <taxon>Bacteria</taxon>
        <taxon>Bacillati</taxon>
        <taxon>Bacillota</taxon>
        <taxon>Clostridia</taxon>
        <taxon>Lachnospirales</taxon>
        <taxon>Lachnospiraceae</taxon>
        <taxon>Lacrimispora</taxon>
    </lineage>
</organism>
<dbReference type="EMBL" id="QOHO01000057">
    <property type="protein sequence ID" value="RFZ77613.1"/>
    <property type="molecule type" value="Genomic_DNA"/>
</dbReference>
<proteinExistence type="predicted"/>
<dbReference type="OrthoDB" id="1904705at2"/>
<gene>
    <name evidence="1" type="ORF">DS742_17510</name>
</gene>
<accession>A0A3E2N9D3</accession>
<sequence length="202" mass="23952">MFKPRTVNQFKVYRFIKERFALDHFLISPLSRSALLLEDRTGDKLAFAFQDGDVREIEIPAPPAPDAVRTFWQQFRILESPPRMKDFDDITVWWMNHSNPLTYQMALNLPDDLYQHFLTHPILEDKAVYQLAEKGLVTEAEYLDVLLWYRNGNFRNHWLGPLGLDGTGNIYGLIRNYEKPNANEIRFYLLDDYYCYMNHLPE</sequence>
<name>A0A3E2N9D3_9FIRM</name>
<reference evidence="1 2" key="1">
    <citation type="submission" date="2018-07" db="EMBL/GenBank/DDBJ databases">
        <title>New species, Clostridium PI-S10-A1B.</title>
        <authorList>
            <person name="Krishna G."/>
            <person name="Summeta K."/>
            <person name="Shikha S."/>
            <person name="Prabhu P.B."/>
            <person name="Suresh K."/>
        </authorList>
    </citation>
    <scope>NUCLEOTIDE SEQUENCE [LARGE SCALE GENOMIC DNA]</scope>
    <source>
        <strain evidence="1 2">PI-S10-A1B</strain>
    </source>
</reference>
<dbReference type="AlphaFoldDB" id="A0A3E2N9D3"/>
<comment type="caution">
    <text evidence="1">The sequence shown here is derived from an EMBL/GenBank/DDBJ whole genome shotgun (WGS) entry which is preliminary data.</text>
</comment>
<evidence type="ECO:0000313" key="2">
    <source>
        <dbReference type="Proteomes" id="UP000260680"/>
    </source>
</evidence>
<dbReference type="Proteomes" id="UP000260680">
    <property type="component" value="Unassembled WGS sequence"/>
</dbReference>
<evidence type="ECO:0000313" key="1">
    <source>
        <dbReference type="EMBL" id="RFZ77613.1"/>
    </source>
</evidence>